<gene>
    <name evidence="3" type="ORF">B4U80_02843</name>
</gene>
<protein>
    <recommendedName>
        <fullName evidence="2">BLOC-1-related complex subunit 6 C-terminal helix domain-containing protein</fullName>
    </recommendedName>
</protein>
<evidence type="ECO:0000256" key="1">
    <source>
        <dbReference type="SAM" id="MobiDB-lite"/>
    </source>
</evidence>
<dbReference type="InterPro" id="IPR019314">
    <property type="entry name" value="BORCS6"/>
</dbReference>
<dbReference type="InterPro" id="IPR046465">
    <property type="entry name" value="BORCS6_C"/>
</dbReference>
<dbReference type="PANTHER" id="PTHR13440">
    <property type="entry name" value="BLOC-1 RELATED COMPLEX SUBUNIT 6"/>
    <property type="match status" value="1"/>
</dbReference>
<dbReference type="GO" id="GO:0099078">
    <property type="term" value="C:BORC complex"/>
    <property type="evidence" value="ECO:0007669"/>
    <property type="project" value="TreeGrafter"/>
</dbReference>
<comment type="caution">
    <text evidence="3">The sequence shown here is derived from an EMBL/GenBank/DDBJ whole genome shotgun (WGS) entry which is preliminary data.</text>
</comment>
<dbReference type="STRING" id="299467.A0A443SKA5"/>
<keyword evidence="4" id="KW-1185">Reference proteome</keyword>
<feature type="compositionally biased region" description="Polar residues" evidence="1">
    <location>
        <begin position="1"/>
        <end position="21"/>
    </location>
</feature>
<dbReference type="AlphaFoldDB" id="A0A443SKA5"/>
<dbReference type="VEuPathDB" id="VectorBase:LDEU004080"/>
<proteinExistence type="predicted"/>
<dbReference type="PANTHER" id="PTHR13440:SF7">
    <property type="entry name" value="BLOC-1 RELATED COMPLEX SUBUNIT 6"/>
    <property type="match status" value="1"/>
</dbReference>
<evidence type="ECO:0000259" key="2">
    <source>
        <dbReference type="Pfam" id="PF10157"/>
    </source>
</evidence>
<reference evidence="3 4" key="1">
    <citation type="journal article" date="2018" name="Gigascience">
        <title>Genomes of trombidid mites reveal novel predicted allergens and laterally-transferred genes associated with secondary metabolism.</title>
        <authorList>
            <person name="Dong X."/>
            <person name="Chaisiri K."/>
            <person name="Xia D."/>
            <person name="Armstrong S.D."/>
            <person name="Fang Y."/>
            <person name="Donnelly M.J."/>
            <person name="Kadowaki T."/>
            <person name="McGarry J.W."/>
            <person name="Darby A.C."/>
            <person name="Makepeace B.L."/>
        </authorList>
    </citation>
    <scope>NUCLEOTIDE SEQUENCE [LARGE SCALE GENOMIC DNA]</scope>
    <source>
        <strain evidence="3">UoL-UT</strain>
    </source>
</reference>
<feature type="region of interest" description="Disordered" evidence="1">
    <location>
        <begin position="1"/>
        <end position="26"/>
    </location>
</feature>
<dbReference type="EMBL" id="NCKV01001654">
    <property type="protein sequence ID" value="RWS27959.1"/>
    <property type="molecule type" value="Genomic_DNA"/>
</dbReference>
<organism evidence="3 4">
    <name type="scientific">Leptotrombidium deliense</name>
    <dbReference type="NCBI Taxonomy" id="299467"/>
    <lineage>
        <taxon>Eukaryota</taxon>
        <taxon>Metazoa</taxon>
        <taxon>Ecdysozoa</taxon>
        <taxon>Arthropoda</taxon>
        <taxon>Chelicerata</taxon>
        <taxon>Arachnida</taxon>
        <taxon>Acari</taxon>
        <taxon>Acariformes</taxon>
        <taxon>Trombidiformes</taxon>
        <taxon>Prostigmata</taxon>
        <taxon>Anystina</taxon>
        <taxon>Parasitengona</taxon>
        <taxon>Trombiculoidea</taxon>
        <taxon>Trombiculidae</taxon>
        <taxon>Leptotrombidium</taxon>
    </lineage>
</organism>
<evidence type="ECO:0000313" key="4">
    <source>
        <dbReference type="Proteomes" id="UP000288716"/>
    </source>
</evidence>
<dbReference type="Proteomes" id="UP000288716">
    <property type="component" value="Unassembled WGS sequence"/>
</dbReference>
<sequence length="277" mass="30837">MTASSSREAISECPTSSSDTGGNCDAIARDMMTSSYTEISFGDSDCDDQTDVEEMGLFNDIGDERSPVDPNDPKALQMSRGSLSLPQLSSKIVDWSEKAKAEYDAAFNADKRSNRSITAEPAGSIEYTEDGMVTYVAEDLETQLRLSSPNSSRSYSVTSDENLKIVENVTVDPLFLNELEKRTKQISNNLNAMVQHISNYTHNVTSMTVNCVREYEKCLMNTCDDIDASIKLMYQLIAKCEELNEAMSPIDALNTEIKEVKRLLDLFERAMETKTFP</sequence>
<evidence type="ECO:0000313" key="3">
    <source>
        <dbReference type="EMBL" id="RWS27959.1"/>
    </source>
</evidence>
<name>A0A443SKA5_9ACAR</name>
<dbReference type="OrthoDB" id="21270at2759"/>
<dbReference type="GO" id="GO:0032418">
    <property type="term" value="P:lysosome localization"/>
    <property type="evidence" value="ECO:0007669"/>
    <property type="project" value="TreeGrafter"/>
</dbReference>
<feature type="domain" description="BLOC-1-related complex subunit 6 C-terminal helix" evidence="2">
    <location>
        <begin position="169"/>
        <end position="268"/>
    </location>
</feature>
<dbReference type="Pfam" id="PF10157">
    <property type="entry name" value="BORCS6"/>
    <property type="match status" value="1"/>
</dbReference>
<accession>A0A443SKA5</accession>